<dbReference type="RefSeq" id="WP_225550901.1">
    <property type="nucleotide sequence ID" value="NZ_CAAKNW010000124.1"/>
</dbReference>
<protein>
    <submittedName>
        <fullName evidence="2">DUF2075 domain-containing protein</fullName>
    </submittedName>
</protein>
<dbReference type="CDD" id="cd00009">
    <property type="entry name" value="AAA"/>
    <property type="match status" value="1"/>
</dbReference>
<dbReference type="AlphaFoldDB" id="A0AAQ2NCU4"/>
<dbReference type="Pfam" id="PF09848">
    <property type="entry name" value="SLFN-g3_helicase"/>
    <property type="match status" value="1"/>
</dbReference>
<evidence type="ECO:0000313" key="2">
    <source>
        <dbReference type="EMBL" id="UVR56238.1"/>
    </source>
</evidence>
<dbReference type="Gene3D" id="3.40.50.300">
    <property type="entry name" value="P-loop containing nucleotide triphosphate hydrolases"/>
    <property type="match status" value="2"/>
</dbReference>
<proteinExistence type="predicted"/>
<organism evidence="2 3">
    <name type="scientific">Bacteroides fragilis</name>
    <dbReference type="NCBI Taxonomy" id="817"/>
    <lineage>
        <taxon>Bacteria</taxon>
        <taxon>Pseudomonadati</taxon>
        <taxon>Bacteroidota</taxon>
        <taxon>Bacteroidia</taxon>
        <taxon>Bacteroidales</taxon>
        <taxon>Bacteroidaceae</taxon>
        <taxon>Bacteroides</taxon>
    </lineage>
</organism>
<dbReference type="SUPFAM" id="SSF52540">
    <property type="entry name" value="P-loop containing nucleoside triphosphate hydrolases"/>
    <property type="match status" value="1"/>
</dbReference>
<accession>A0AAQ2NCU4</accession>
<dbReference type="EMBL" id="CP103216">
    <property type="protein sequence ID" value="UVR56238.1"/>
    <property type="molecule type" value="Genomic_DNA"/>
</dbReference>
<sequence length="469" mass="55177">MNSYGITSGIKNYELNGIESFVDELLKANNNISIVNRYYLGYSIPQIGKEFDLLRFGHNYIINIEIKTESSIEKILKQQQKNKYYLSFLDKPLHIYTFISNENKLYKLVIRNNGDEIEEITFNELCNILMSQEVVTFNNIDDLFNPSDYLVSPFNSPEKFMSEGYFLTVQQEQIYKEIQTKLSDTATNFIALTGGAGTGKTLLTYHIAKETIQRGKKVLILHCAPLNSGHQILMDEYNWSIYMPKYAPNTIDFDLIIIDEAQRMYPYQFDKYIKEVRTLNKKCIFSYDEKQYLRDNEKQYHTKERIEKELLCTPYKLTDKIRTNKEIAYFIRQLFNIKKNIPNIDYTNIELTYCKDCYSAKLLLQELLERGWKTPNYTPGTRSFFHYEAYLSNDTESAHSVVGQEFNNVVVVIDESFKYNSQGDLIADNTYYSQRQMLYQIITRTRKKLHIVIINNEVMLNRCIDILSK</sequence>
<dbReference type="Proteomes" id="UP001060330">
    <property type="component" value="Chromosome"/>
</dbReference>
<evidence type="ECO:0000259" key="1">
    <source>
        <dbReference type="Pfam" id="PF09848"/>
    </source>
</evidence>
<dbReference type="InterPro" id="IPR027417">
    <property type="entry name" value="P-loop_NTPase"/>
</dbReference>
<gene>
    <name evidence="2" type="ORF">NXX45_21435</name>
</gene>
<reference evidence="2" key="1">
    <citation type="submission" date="2022-08" db="EMBL/GenBank/DDBJ databases">
        <title>Genome Sequencing of Bacteroides fragilis Group Isolates with Nanopore Technology.</title>
        <authorList>
            <person name="Tisza M.J."/>
            <person name="Smith D."/>
            <person name="Dekker J.P."/>
        </authorList>
    </citation>
    <scope>NUCLEOTIDE SEQUENCE</scope>
    <source>
        <strain evidence="2">BFG-70</strain>
    </source>
</reference>
<dbReference type="InterPro" id="IPR018647">
    <property type="entry name" value="SLFN_3-like_DNA/RNA_helicase"/>
</dbReference>
<name>A0AAQ2NCU4_BACFG</name>
<feature type="domain" description="Schlafen group 3-like DNA/RNA helicase" evidence="1">
    <location>
        <begin position="191"/>
        <end position="362"/>
    </location>
</feature>
<evidence type="ECO:0000313" key="3">
    <source>
        <dbReference type="Proteomes" id="UP001060330"/>
    </source>
</evidence>